<dbReference type="EMBL" id="KN818299">
    <property type="protein sequence ID" value="KIL60387.1"/>
    <property type="molecule type" value="Genomic_DNA"/>
</dbReference>
<dbReference type="Proteomes" id="UP000054549">
    <property type="component" value="Unassembled WGS sequence"/>
</dbReference>
<evidence type="ECO:0000313" key="3">
    <source>
        <dbReference type="Proteomes" id="UP000054549"/>
    </source>
</evidence>
<evidence type="ECO:0000313" key="2">
    <source>
        <dbReference type="EMBL" id="KIL60387.1"/>
    </source>
</evidence>
<dbReference type="InParanoid" id="A0A0C2WG09"/>
<dbReference type="AlphaFoldDB" id="A0A0C2WG09"/>
<protein>
    <submittedName>
        <fullName evidence="2">Uncharacterized protein</fullName>
    </submittedName>
</protein>
<keyword evidence="3" id="KW-1185">Reference proteome</keyword>
<sequence>MPPSRNRSNPGRSRAPMQPQNTYRRSERLARRSRHGHTTPQMHGVDITTLGTQQTVPDGHEKHPTVVTPYIISRFTGTPHHDSLNLASMQADPGVHGHPPGSSVVPTSQDAFPDELDIHTVPPECKCEGTDWCAVFNPQSQAHA</sequence>
<evidence type="ECO:0000256" key="1">
    <source>
        <dbReference type="SAM" id="MobiDB-lite"/>
    </source>
</evidence>
<feature type="region of interest" description="Disordered" evidence="1">
    <location>
        <begin position="1"/>
        <end position="47"/>
    </location>
</feature>
<gene>
    <name evidence="2" type="ORF">M378DRAFT_919396</name>
</gene>
<accession>A0A0C2WG09</accession>
<name>A0A0C2WG09_AMAMK</name>
<feature type="compositionally biased region" description="Low complexity" evidence="1">
    <location>
        <begin position="1"/>
        <end position="16"/>
    </location>
</feature>
<organism evidence="2 3">
    <name type="scientific">Amanita muscaria (strain Koide BX008)</name>
    <dbReference type="NCBI Taxonomy" id="946122"/>
    <lineage>
        <taxon>Eukaryota</taxon>
        <taxon>Fungi</taxon>
        <taxon>Dikarya</taxon>
        <taxon>Basidiomycota</taxon>
        <taxon>Agaricomycotina</taxon>
        <taxon>Agaricomycetes</taxon>
        <taxon>Agaricomycetidae</taxon>
        <taxon>Agaricales</taxon>
        <taxon>Pluteineae</taxon>
        <taxon>Amanitaceae</taxon>
        <taxon>Amanita</taxon>
    </lineage>
</organism>
<dbReference type="HOGENOM" id="CLU_1795974_0_0_1"/>
<proteinExistence type="predicted"/>
<reference evidence="2 3" key="1">
    <citation type="submission" date="2014-04" db="EMBL/GenBank/DDBJ databases">
        <title>Evolutionary Origins and Diversification of the Mycorrhizal Mutualists.</title>
        <authorList>
            <consortium name="DOE Joint Genome Institute"/>
            <consortium name="Mycorrhizal Genomics Consortium"/>
            <person name="Kohler A."/>
            <person name="Kuo A."/>
            <person name="Nagy L.G."/>
            <person name="Floudas D."/>
            <person name="Copeland A."/>
            <person name="Barry K.W."/>
            <person name="Cichocki N."/>
            <person name="Veneault-Fourrey C."/>
            <person name="LaButti K."/>
            <person name="Lindquist E.A."/>
            <person name="Lipzen A."/>
            <person name="Lundell T."/>
            <person name="Morin E."/>
            <person name="Murat C."/>
            <person name="Riley R."/>
            <person name="Ohm R."/>
            <person name="Sun H."/>
            <person name="Tunlid A."/>
            <person name="Henrissat B."/>
            <person name="Grigoriev I.V."/>
            <person name="Hibbett D.S."/>
            <person name="Martin F."/>
        </authorList>
    </citation>
    <scope>NUCLEOTIDE SEQUENCE [LARGE SCALE GENOMIC DNA]</scope>
    <source>
        <strain evidence="2 3">Koide BX008</strain>
    </source>
</reference>